<proteinExistence type="predicted"/>
<gene>
    <name evidence="2" type="ordered locus">Echvi_3371</name>
</gene>
<evidence type="ECO:0000313" key="3">
    <source>
        <dbReference type="Proteomes" id="UP000010796"/>
    </source>
</evidence>
<evidence type="ECO:0000313" key="2">
    <source>
        <dbReference type="EMBL" id="AGA79592.1"/>
    </source>
</evidence>
<evidence type="ECO:0000259" key="1">
    <source>
        <dbReference type="Pfam" id="PF13349"/>
    </source>
</evidence>
<feature type="domain" description="DUF4097" evidence="1">
    <location>
        <begin position="189"/>
        <end position="321"/>
    </location>
</feature>
<dbReference type="Pfam" id="PF13349">
    <property type="entry name" value="DUF4097"/>
    <property type="match status" value="1"/>
</dbReference>
<dbReference type="AlphaFoldDB" id="L0G241"/>
<keyword evidence="3" id="KW-1185">Reference proteome</keyword>
<dbReference type="KEGG" id="evi:Echvi_3371"/>
<protein>
    <recommendedName>
        <fullName evidence="1">DUF4097 domain-containing protein</fullName>
    </recommendedName>
</protein>
<dbReference type="eggNOG" id="COG3595">
    <property type="taxonomic scope" value="Bacteria"/>
</dbReference>
<dbReference type="HOGENOM" id="CLU_076294_0_0_10"/>
<accession>L0G241</accession>
<name>L0G241_ECHVK</name>
<organism evidence="2 3">
    <name type="scientific">Echinicola vietnamensis (strain DSM 17526 / LMG 23754 / KMM 6221)</name>
    <dbReference type="NCBI Taxonomy" id="926556"/>
    <lineage>
        <taxon>Bacteria</taxon>
        <taxon>Pseudomonadati</taxon>
        <taxon>Bacteroidota</taxon>
        <taxon>Cytophagia</taxon>
        <taxon>Cytophagales</taxon>
        <taxon>Cyclobacteriaceae</taxon>
        <taxon>Echinicola</taxon>
    </lineage>
</organism>
<dbReference type="Proteomes" id="UP000010796">
    <property type="component" value="Chromosome"/>
</dbReference>
<dbReference type="InterPro" id="IPR025164">
    <property type="entry name" value="Toastrack_DUF4097"/>
</dbReference>
<dbReference type="STRING" id="926556.Echvi_3371"/>
<dbReference type="EMBL" id="CP003346">
    <property type="protein sequence ID" value="AGA79592.1"/>
    <property type="molecule type" value="Genomic_DNA"/>
</dbReference>
<sequence>MNQNPILMKHNWINQVAALIFGAALLSACSYSGNMTVVSDIEEVFDGVQSVEIYGGPLEVTYEGRAGVTEVSLNAYLESNNPEGVEIHYEMEGDRLVIEWDQREGFGSWGNHRNKGFISVIGPKEMALKVKGGSGVVNVSNVIHDEVNISAGSGRVNASDLEVDDMRLTVSSGRLEGKNLKGNVTGKVSSGLMELHGVEGNVDAVGSSGKIEISDATGKVDVKITSGKIELRNIGELGKLIGSSGKIDAEESGLSENTEIKFSSGAIHIQTSDDLNDYNYELRASSGSVRVGNQRSGNSLHVNNNASQTVHGAVSSGSISIEN</sequence>
<reference evidence="3" key="1">
    <citation type="submission" date="2012-02" db="EMBL/GenBank/DDBJ databases">
        <title>The complete genome of Echinicola vietnamensis DSM 17526.</title>
        <authorList>
            <person name="Lucas S."/>
            <person name="Copeland A."/>
            <person name="Lapidus A."/>
            <person name="Glavina del Rio T."/>
            <person name="Dalin E."/>
            <person name="Tice H."/>
            <person name="Bruce D."/>
            <person name="Goodwin L."/>
            <person name="Pitluck S."/>
            <person name="Peters L."/>
            <person name="Ovchinnikova G."/>
            <person name="Teshima H."/>
            <person name="Kyrpides N."/>
            <person name="Mavromatis K."/>
            <person name="Ivanova N."/>
            <person name="Brettin T."/>
            <person name="Detter J.C."/>
            <person name="Han C."/>
            <person name="Larimer F."/>
            <person name="Land M."/>
            <person name="Hauser L."/>
            <person name="Markowitz V."/>
            <person name="Cheng J.-F."/>
            <person name="Hugenholtz P."/>
            <person name="Woyke T."/>
            <person name="Wu D."/>
            <person name="Brambilla E."/>
            <person name="Klenk H.-P."/>
            <person name="Eisen J.A."/>
        </authorList>
    </citation>
    <scope>NUCLEOTIDE SEQUENCE [LARGE SCALE GENOMIC DNA]</scope>
    <source>
        <strain evidence="3">DSM 17526 / LMG 23754 / KMM 6221</strain>
    </source>
</reference>